<organism evidence="2 3">
    <name type="scientific">Anopheles culicifacies</name>
    <dbReference type="NCBI Taxonomy" id="139723"/>
    <lineage>
        <taxon>Eukaryota</taxon>
        <taxon>Metazoa</taxon>
        <taxon>Ecdysozoa</taxon>
        <taxon>Arthropoda</taxon>
        <taxon>Hexapoda</taxon>
        <taxon>Insecta</taxon>
        <taxon>Pterygota</taxon>
        <taxon>Neoptera</taxon>
        <taxon>Endopterygota</taxon>
        <taxon>Diptera</taxon>
        <taxon>Nematocera</taxon>
        <taxon>Culicoidea</taxon>
        <taxon>Culicidae</taxon>
        <taxon>Anophelinae</taxon>
        <taxon>Anopheles</taxon>
        <taxon>culicifacies species complex</taxon>
    </lineage>
</organism>
<keyword evidence="3" id="KW-1185">Reference proteome</keyword>
<accession>A0A182MLM0</accession>
<reference evidence="3" key="1">
    <citation type="submission" date="2013-09" db="EMBL/GenBank/DDBJ databases">
        <title>The Genome Sequence of Anopheles culicifacies species A.</title>
        <authorList>
            <consortium name="The Broad Institute Genomics Platform"/>
            <person name="Neafsey D.E."/>
            <person name="Besansky N."/>
            <person name="Howell P."/>
            <person name="Walton C."/>
            <person name="Young S.K."/>
            <person name="Zeng Q."/>
            <person name="Gargeya S."/>
            <person name="Fitzgerald M."/>
            <person name="Haas B."/>
            <person name="Abouelleil A."/>
            <person name="Allen A.W."/>
            <person name="Alvarado L."/>
            <person name="Arachchi H.M."/>
            <person name="Berlin A.M."/>
            <person name="Chapman S.B."/>
            <person name="Gainer-Dewar J."/>
            <person name="Goldberg J."/>
            <person name="Griggs A."/>
            <person name="Gujja S."/>
            <person name="Hansen M."/>
            <person name="Howarth C."/>
            <person name="Imamovic A."/>
            <person name="Ireland A."/>
            <person name="Larimer J."/>
            <person name="McCowan C."/>
            <person name="Murphy C."/>
            <person name="Pearson M."/>
            <person name="Poon T.W."/>
            <person name="Priest M."/>
            <person name="Roberts A."/>
            <person name="Saif S."/>
            <person name="Shea T."/>
            <person name="Sisk P."/>
            <person name="Sykes S."/>
            <person name="Wortman J."/>
            <person name="Nusbaum C."/>
            <person name="Birren B."/>
        </authorList>
    </citation>
    <scope>NUCLEOTIDE SEQUENCE [LARGE SCALE GENOMIC DNA]</scope>
    <source>
        <strain evidence="3">A-37</strain>
    </source>
</reference>
<proteinExistence type="predicted"/>
<dbReference type="VEuPathDB" id="VectorBase:ACUA021239"/>
<dbReference type="EMBL" id="AXCM01000446">
    <property type="status" value="NOT_ANNOTATED_CDS"/>
    <property type="molecule type" value="Genomic_DNA"/>
</dbReference>
<protein>
    <submittedName>
        <fullName evidence="2">Uncharacterized protein</fullName>
    </submittedName>
</protein>
<feature type="region of interest" description="Disordered" evidence="1">
    <location>
        <begin position="1"/>
        <end position="23"/>
    </location>
</feature>
<name>A0A182MLM0_9DIPT</name>
<evidence type="ECO:0000313" key="3">
    <source>
        <dbReference type="Proteomes" id="UP000075883"/>
    </source>
</evidence>
<evidence type="ECO:0000256" key="1">
    <source>
        <dbReference type="SAM" id="MobiDB-lite"/>
    </source>
</evidence>
<dbReference type="AlphaFoldDB" id="A0A182MLM0"/>
<dbReference type="EnsemblMetazoa" id="ACUA021239-RA">
    <property type="protein sequence ID" value="ACUA021239-PA"/>
    <property type="gene ID" value="ACUA021239"/>
</dbReference>
<reference evidence="2" key="2">
    <citation type="submission" date="2020-05" db="UniProtKB">
        <authorList>
            <consortium name="EnsemblMetazoa"/>
        </authorList>
    </citation>
    <scope>IDENTIFICATION</scope>
    <source>
        <strain evidence="2">A-37</strain>
    </source>
</reference>
<sequence>MAASSDPSQAHYREKKMNSRPPSVWTSDDVADVMHRVMTADRVGRISFRIGTCIVGDYLGSCFHFGFASPRPLAFTMSKRRTAKLIENVPLYVDQLSIDALVV</sequence>
<evidence type="ECO:0000313" key="2">
    <source>
        <dbReference type="EnsemblMetazoa" id="ACUA021239-PA"/>
    </source>
</evidence>
<dbReference type="Proteomes" id="UP000075883">
    <property type="component" value="Unassembled WGS sequence"/>
</dbReference>